<protein>
    <submittedName>
        <fullName evidence="3">DUF2799 domain-containing protein</fullName>
    </submittedName>
</protein>
<dbReference type="EMBL" id="JBHRVA010000002">
    <property type="protein sequence ID" value="MFC3301522.1"/>
    <property type="molecule type" value="Genomic_DNA"/>
</dbReference>
<proteinExistence type="predicted"/>
<keyword evidence="1" id="KW-0175">Coiled coil</keyword>
<name>A0ABV7M9B8_9PROT</name>
<evidence type="ECO:0000256" key="2">
    <source>
        <dbReference type="SAM" id="SignalP"/>
    </source>
</evidence>
<dbReference type="PROSITE" id="PS51257">
    <property type="entry name" value="PROKAR_LIPOPROTEIN"/>
    <property type="match status" value="1"/>
</dbReference>
<dbReference type="Proteomes" id="UP001595607">
    <property type="component" value="Unassembled WGS sequence"/>
</dbReference>
<comment type="caution">
    <text evidence="3">The sequence shown here is derived from an EMBL/GenBank/DDBJ whole genome shotgun (WGS) entry which is preliminary data.</text>
</comment>
<feature type="signal peptide" evidence="2">
    <location>
        <begin position="1"/>
        <end position="23"/>
    </location>
</feature>
<feature type="coiled-coil region" evidence="1">
    <location>
        <begin position="115"/>
        <end position="209"/>
    </location>
</feature>
<keyword evidence="2" id="KW-0732">Signal</keyword>
<evidence type="ECO:0000313" key="3">
    <source>
        <dbReference type="EMBL" id="MFC3301522.1"/>
    </source>
</evidence>
<keyword evidence="4" id="KW-1185">Reference proteome</keyword>
<gene>
    <name evidence="3" type="ORF">ACFONP_02100</name>
</gene>
<evidence type="ECO:0000313" key="4">
    <source>
        <dbReference type="Proteomes" id="UP001595607"/>
    </source>
</evidence>
<feature type="chain" id="PRO_5045180136" evidence="2">
    <location>
        <begin position="24"/>
        <end position="219"/>
    </location>
</feature>
<evidence type="ECO:0000256" key="1">
    <source>
        <dbReference type="SAM" id="Coils"/>
    </source>
</evidence>
<organism evidence="3 4">
    <name type="scientific">Parvularcula lutaonensis</name>
    <dbReference type="NCBI Taxonomy" id="491923"/>
    <lineage>
        <taxon>Bacteria</taxon>
        <taxon>Pseudomonadati</taxon>
        <taxon>Pseudomonadota</taxon>
        <taxon>Alphaproteobacteria</taxon>
        <taxon>Parvularculales</taxon>
        <taxon>Parvularculaceae</taxon>
        <taxon>Parvularcula</taxon>
    </lineage>
</organism>
<accession>A0ABV7M9B8</accession>
<dbReference type="InterPro" id="IPR021242">
    <property type="entry name" value="DUF2799"/>
</dbReference>
<sequence length="219" mass="25889">MVFRLIFPLLMAAAVLASCATFSEEECQYSDWELVGQNDGANGSSSGAFQRYVKECGRYGIRPDSVAYERGRKEGLKTYCTPQGVYEAGMRGRGSAAVCGNAPELARIHRITIEYFNARRDVARARNEYERLFNRRRFVRREIEEIRDKLAYDDGLSDEKRKNFRRQLEDYYDELDDFDRREYRVRFFLRDRERDLARAEAALFMLQEELGLRDYRPRY</sequence>
<dbReference type="RefSeq" id="WP_189572673.1">
    <property type="nucleotide sequence ID" value="NZ_BMXU01000001.1"/>
</dbReference>
<dbReference type="Pfam" id="PF10973">
    <property type="entry name" value="DUF2799"/>
    <property type="match status" value="1"/>
</dbReference>
<reference evidence="4" key="1">
    <citation type="journal article" date="2019" name="Int. J. Syst. Evol. Microbiol.">
        <title>The Global Catalogue of Microorganisms (GCM) 10K type strain sequencing project: providing services to taxonomists for standard genome sequencing and annotation.</title>
        <authorList>
            <consortium name="The Broad Institute Genomics Platform"/>
            <consortium name="The Broad Institute Genome Sequencing Center for Infectious Disease"/>
            <person name="Wu L."/>
            <person name="Ma J."/>
        </authorList>
    </citation>
    <scope>NUCLEOTIDE SEQUENCE [LARGE SCALE GENOMIC DNA]</scope>
    <source>
        <strain evidence="4">KCTC 22245</strain>
    </source>
</reference>